<dbReference type="Gene3D" id="2.60.40.3110">
    <property type="match status" value="1"/>
</dbReference>
<gene>
    <name evidence="1" type="ORF">LRP50_15570</name>
</gene>
<comment type="caution">
    <text evidence="1">The sequence shown here is derived from an EMBL/GenBank/DDBJ whole genome shotgun (WGS) entry which is preliminary data.</text>
</comment>
<protein>
    <submittedName>
        <fullName evidence="1">Fimbria/pilus outer membrane usher protein</fullName>
    </submittedName>
</protein>
<dbReference type="InterPro" id="IPR000015">
    <property type="entry name" value="Fimb_usher"/>
</dbReference>
<dbReference type="Pfam" id="PF00577">
    <property type="entry name" value="Usher"/>
    <property type="match status" value="1"/>
</dbReference>
<reference evidence="1" key="1">
    <citation type="submission" date="2021-12" db="EMBL/GenBank/DDBJ databases">
        <title>Enterovibrio ZSDZ35 sp. nov. and Enterovibrio ZSDZ42 sp. nov., isolated from coastal seawater in Qingdao.</title>
        <authorList>
            <person name="Zhang P."/>
        </authorList>
    </citation>
    <scope>NUCLEOTIDE SEQUENCE</scope>
    <source>
        <strain evidence="1">ZSDZ42</strain>
    </source>
</reference>
<dbReference type="EMBL" id="JAJUBC010000018">
    <property type="protein sequence ID" value="MDD1794551.1"/>
    <property type="molecule type" value="Genomic_DNA"/>
</dbReference>
<dbReference type="PANTHER" id="PTHR30451">
    <property type="entry name" value="OUTER MEMBRANE USHER PROTEIN"/>
    <property type="match status" value="1"/>
</dbReference>
<dbReference type="PANTHER" id="PTHR30451:SF5">
    <property type="entry name" value="SLR0019 PROTEIN"/>
    <property type="match status" value="1"/>
</dbReference>
<keyword evidence="2" id="KW-1185">Reference proteome</keyword>
<accession>A0ABT5R2P9</accession>
<organism evidence="1 2">
    <name type="scientific">Enterovibrio gelatinilyticus</name>
    <dbReference type="NCBI Taxonomy" id="2899819"/>
    <lineage>
        <taxon>Bacteria</taxon>
        <taxon>Pseudomonadati</taxon>
        <taxon>Pseudomonadota</taxon>
        <taxon>Gammaproteobacteria</taxon>
        <taxon>Vibrionales</taxon>
        <taxon>Vibrionaceae</taxon>
        <taxon>Enterovibrio</taxon>
    </lineage>
</organism>
<name>A0ABT5R2P9_9GAMM</name>
<sequence>MSTLLHRLVPVFLFVSLWGAPVAVAQQKINPTGRDITLTSLLRVSDSVIGETDITITADDDILLDKQSTIAVLKPLISEHDIDELARRNDGDTLSTLDFEYIGLGLTFEFSSLECVLTIPPDKMIAQQISIARRPVFTDYIQPRPFNGFLNVTLSNTQIQSYEGKSDNLSHYNHRFDGALNYKRLSLEYESSYSNIDGLTPNYLREGTRLNLDIPDMGSRLVLGDMFNNGTLFQDGIDVIGLGFTRNFSLIPTKNVRPKAAQTFTLTRTSSVDVVIDDVIVQRFTLNAGTYSLNDIPIAQGLNNISLLITDANGQQEEINFSVATGNQLLAAGEYEYTMMVGAPRTFEFDEFRYNTEQRVIMGDAQLGVFPWLTLGINGQQQEDLYQYGGSILFASGLGVTEVQASQSKHPILGAGNALRVAFDANISESNPWLSQFSLLYDQISPNFSAANDIDSHQSPLNSVGTFWSLFASFPEASGYKASLSASYSEGNTASNNYWSASPSLSGPLFSTKATWSARVDYQHFDSSDNEVSGTLTLSWPLGNTTRLVSRVQTENRQAGLDLTYQNGVGNTGGISAFASIETSENQDANLNAAIDYAANRYQISADHATRVSNFDDNMRSHNTRFEVSSALAFSGSEFAVGRKVGEAFAVISKHANLNDNDIAVDPSIDDQFARVFIDTPYNVLVSDLAAYSDQLISYDVENLPPGYDLGEGGFALYPGYRQGYALEIGSDAVITAIGTLLTVSRSEPLALVVGVANFLDDEETAPLEFFTNRQGRFAISGLRPGDYHVVLKTNPEQTLSITIPNGSDTFVRLGELYVD</sequence>
<evidence type="ECO:0000313" key="2">
    <source>
        <dbReference type="Proteomes" id="UP001149400"/>
    </source>
</evidence>
<dbReference type="Proteomes" id="UP001149400">
    <property type="component" value="Unassembled WGS sequence"/>
</dbReference>
<dbReference type="RefSeq" id="WP_274165377.1">
    <property type="nucleotide sequence ID" value="NZ_JAJUBC010000018.1"/>
</dbReference>
<evidence type="ECO:0000313" key="1">
    <source>
        <dbReference type="EMBL" id="MDD1794551.1"/>
    </source>
</evidence>
<proteinExistence type="predicted"/>